<name>A0A484H664_9ZZZZ</name>
<dbReference type="EMBL" id="LR026963">
    <property type="protein sequence ID" value="VBB68861.1"/>
    <property type="molecule type" value="Genomic_DNA"/>
</dbReference>
<sequence>MFTHSSRWPIDITIRRDIFRQLMMCSSGCLLRQELRALWHDNILLMMQ</sequence>
<proteinExistence type="predicted"/>
<protein>
    <submittedName>
        <fullName evidence="1">Uncharacterized protein</fullName>
    </submittedName>
</protein>
<dbReference type="AlphaFoldDB" id="A0A484H664"/>
<reference evidence="1" key="1">
    <citation type="submission" date="2018-10" db="EMBL/GenBank/DDBJ databases">
        <authorList>
            <person name="Gruber-Vodicka H."/>
            <person name="Jaeckle O."/>
        </authorList>
    </citation>
    <scope>NUCLEOTIDE SEQUENCE</scope>
</reference>
<organism evidence="1">
    <name type="scientific">invertebrate metagenome</name>
    <dbReference type="NCBI Taxonomy" id="1711999"/>
    <lineage>
        <taxon>unclassified sequences</taxon>
        <taxon>metagenomes</taxon>
        <taxon>organismal metagenomes</taxon>
    </lineage>
</organism>
<gene>
    <name evidence="1" type="ORF">RIEGSTA812A_PEG_334</name>
</gene>
<evidence type="ECO:0000313" key="1">
    <source>
        <dbReference type="EMBL" id="VBB68861.1"/>
    </source>
</evidence>
<accession>A0A484H664</accession>